<gene>
    <name evidence="1" type="ORF">AFUS01_LOCUS45379</name>
</gene>
<evidence type="ECO:0000313" key="1">
    <source>
        <dbReference type="EMBL" id="CAG7836094.1"/>
    </source>
</evidence>
<dbReference type="Proteomes" id="UP000708208">
    <property type="component" value="Unassembled WGS sequence"/>
</dbReference>
<proteinExistence type="predicted"/>
<sequence length="86" mass="10280">MKLSLICLQVSQLLLVLWGFFVLTRADFEEYKKLDSSADDLSDFRSFFGGWSWGGLRRPYFHHRHRSYSRTWGYPPFGVGWKWNNN</sequence>
<reference evidence="1" key="1">
    <citation type="submission" date="2021-06" db="EMBL/GenBank/DDBJ databases">
        <authorList>
            <person name="Hodson N. C."/>
            <person name="Mongue J. A."/>
            <person name="Jaron S. K."/>
        </authorList>
    </citation>
    <scope>NUCLEOTIDE SEQUENCE</scope>
</reference>
<evidence type="ECO:0000313" key="2">
    <source>
        <dbReference type="Proteomes" id="UP000708208"/>
    </source>
</evidence>
<accession>A0A8J2LNS9</accession>
<dbReference type="EMBL" id="CAJVCH010570873">
    <property type="protein sequence ID" value="CAG7836094.1"/>
    <property type="molecule type" value="Genomic_DNA"/>
</dbReference>
<dbReference type="AlphaFoldDB" id="A0A8J2LNS9"/>
<organism evidence="1 2">
    <name type="scientific">Allacma fusca</name>
    <dbReference type="NCBI Taxonomy" id="39272"/>
    <lineage>
        <taxon>Eukaryota</taxon>
        <taxon>Metazoa</taxon>
        <taxon>Ecdysozoa</taxon>
        <taxon>Arthropoda</taxon>
        <taxon>Hexapoda</taxon>
        <taxon>Collembola</taxon>
        <taxon>Symphypleona</taxon>
        <taxon>Sminthuridae</taxon>
        <taxon>Allacma</taxon>
    </lineage>
</organism>
<protein>
    <submittedName>
        <fullName evidence="1">Uncharacterized protein</fullName>
    </submittedName>
</protein>
<comment type="caution">
    <text evidence="1">The sequence shown here is derived from an EMBL/GenBank/DDBJ whole genome shotgun (WGS) entry which is preliminary data.</text>
</comment>
<name>A0A8J2LNS9_9HEXA</name>
<keyword evidence="2" id="KW-1185">Reference proteome</keyword>